<dbReference type="InterPro" id="IPR020045">
    <property type="entry name" value="DNA_polI_H3TH"/>
</dbReference>
<keyword evidence="1" id="KW-0540">Nuclease</keyword>
<reference evidence="5 6" key="1">
    <citation type="submission" date="2019-04" db="EMBL/GenBank/DDBJ databases">
        <title>Taxonomy of novel Haliea sp. from mangrove soil of West Coast of India.</title>
        <authorList>
            <person name="Verma A."/>
            <person name="Kumar P."/>
            <person name="Krishnamurthi S."/>
        </authorList>
    </citation>
    <scope>NUCLEOTIDE SEQUENCE [LARGE SCALE GENOMIC DNA]</scope>
    <source>
        <strain evidence="5 6">SAOS-164</strain>
    </source>
</reference>
<dbReference type="SMART" id="SM00475">
    <property type="entry name" value="53EXOc"/>
    <property type="match status" value="1"/>
</dbReference>
<protein>
    <submittedName>
        <fullName evidence="5">DNA polymerase I</fullName>
    </submittedName>
</protein>
<evidence type="ECO:0000313" key="6">
    <source>
        <dbReference type="Proteomes" id="UP000298050"/>
    </source>
</evidence>
<dbReference type="Pfam" id="PF02739">
    <property type="entry name" value="5_3_exonuc_N"/>
    <property type="match status" value="1"/>
</dbReference>
<dbReference type="Gene3D" id="3.40.50.1010">
    <property type="entry name" value="5'-nuclease"/>
    <property type="match status" value="1"/>
</dbReference>
<dbReference type="SUPFAM" id="SSF88723">
    <property type="entry name" value="PIN domain-like"/>
    <property type="match status" value="1"/>
</dbReference>
<dbReference type="InterPro" id="IPR029060">
    <property type="entry name" value="PIN-like_dom_sf"/>
</dbReference>
<accession>A0A4Z0LTU1</accession>
<dbReference type="FunFam" id="3.40.50.1010:FF:000001">
    <property type="entry name" value="DNA polymerase I"/>
    <property type="match status" value="1"/>
</dbReference>
<gene>
    <name evidence="5" type="ORF">E4634_20955</name>
</gene>
<dbReference type="InterPro" id="IPR008918">
    <property type="entry name" value="HhH2"/>
</dbReference>
<dbReference type="SMART" id="SM00279">
    <property type="entry name" value="HhH2"/>
    <property type="match status" value="1"/>
</dbReference>
<dbReference type="Proteomes" id="UP000298050">
    <property type="component" value="Unassembled WGS sequence"/>
</dbReference>
<feature type="non-terminal residue" evidence="5">
    <location>
        <position position="227"/>
    </location>
</feature>
<dbReference type="InterPro" id="IPR038969">
    <property type="entry name" value="FEN"/>
</dbReference>
<dbReference type="InterPro" id="IPR036279">
    <property type="entry name" value="5-3_exonuclease_C_sf"/>
</dbReference>
<dbReference type="GO" id="GO:0017108">
    <property type="term" value="F:5'-flap endonuclease activity"/>
    <property type="evidence" value="ECO:0007669"/>
    <property type="project" value="InterPro"/>
</dbReference>
<dbReference type="GO" id="GO:0008409">
    <property type="term" value="F:5'-3' exonuclease activity"/>
    <property type="evidence" value="ECO:0007669"/>
    <property type="project" value="InterPro"/>
</dbReference>
<organism evidence="5 6">
    <name type="scientific">Mangrovimicrobium sediminis</name>
    <dbReference type="NCBI Taxonomy" id="2562682"/>
    <lineage>
        <taxon>Bacteria</taxon>
        <taxon>Pseudomonadati</taxon>
        <taxon>Pseudomonadota</taxon>
        <taxon>Gammaproteobacteria</taxon>
        <taxon>Cellvibrionales</taxon>
        <taxon>Halieaceae</taxon>
        <taxon>Mangrovimicrobium</taxon>
    </lineage>
</organism>
<keyword evidence="2" id="KW-0378">Hydrolase</keyword>
<name>A0A4Z0LTU1_9GAMM</name>
<dbReference type="CDD" id="cd09898">
    <property type="entry name" value="H3TH_53EXO"/>
    <property type="match status" value="1"/>
</dbReference>
<evidence type="ECO:0000256" key="3">
    <source>
        <dbReference type="ARBA" id="ARBA00023125"/>
    </source>
</evidence>
<dbReference type="CDD" id="cd09859">
    <property type="entry name" value="PIN_53EXO"/>
    <property type="match status" value="1"/>
</dbReference>
<dbReference type="PANTHER" id="PTHR42646:SF2">
    <property type="entry name" value="5'-3' EXONUCLEASE FAMILY PROTEIN"/>
    <property type="match status" value="1"/>
</dbReference>
<dbReference type="InterPro" id="IPR020046">
    <property type="entry name" value="5-3_exonucl_a-hlix_arch_N"/>
</dbReference>
<keyword evidence="3" id="KW-0238">DNA-binding</keyword>
<keyword evidence="6" id="KW-1185">Reference proteome</keyword>
<dbReference type="Gene3D" id="1.10.150.20">
    <property type="entry name" value="5' to 3' exonuclease, C-terminal subdomain"/>
    <property type="match status" value="1"/>
</dbReference>
<dbReference type="InterPro" id="IPR002421">
    <property type="entry name" value="5-3_exonuclease"/>
</dbReference>
<dbReference type="EMBL" id="SRLE01000027">
    <property type="protein sequence ID" value="TGD70607.1"/>
    <property type="molecule type" value="Genomic_DNA"/>
</dbReference>
<sequence length="227" mass="24200">MLVDGSSYLYRAFHALPMLTTSEGQHTGAVRGVISMLRRLKADYPDSPIAVVFDASGKTFRDEIFEQYKAHRPPMPGELREQVEPIHAIVRAMGLPLLCVPGVEADDVIGTLARQASAAGRAVVISTGDKDMAQLVDEHTTLVNTMTDTTLDPAAVEEKFGIPPQRVIDLLALMGDKVDNIPGVAGVGEKTALALLQGLGGLEEISASLDQVAGLSFRCLLYTSDAA</sequence>
<evidence type="ECO:0000256" key="2">
    <source>
        <dbReference type="ARBA" id="ARBA00022801"/>
    </source>
</evidence>
<dbReference type="PANTHER" id="PTHR42646">
    <property type="entry name" value="FLAP ENDONUCLEASE XNI"/>
    <property type="match status" value="1"/>
</dbReference>
<dbReference type="AlphaFoldDB" id="A0A4Z0LTU1"/>
<proteinExistence type="predicted"/>
<dbReference type="Pfam" id="PF01367">
    <property type="entry name" value="5_3_exonuc"/>
    <property type="match status" value="1"/>
</dbReference>
<evidence type="ECO:0000313" key="5">
    <source>
        <dbReference type="EMBL" id="TGD70607.1"/>
    </source>
</evidence>
<evidence type="ECO:0000259" key="4">
    <source>
        <dbReference type="SMART" id="SM00475"/>
    </source>
</evidence>
<dbReference type="GO" id="GO:0003677">
    <property type="term" value="F:DNA binding"/>
    <property type="evidence" value="ECO:0007669"/>
    <property type="project" value="UniProtKB-KW"/>
</dbReference>
<evidence type="ECO:0000256" key="1">
    <source>
        <dbReference type="ARBA" id="ARBA00022722"/>
    </source>
</evidence>
<feature type="domain" description="5'-3' exonuclease" evidence="4">
    <location>
        <begin position="1"/>
        <end position="223"/>
    </location>
</feature>
<dbReference type="GO" id="GO:0033567">
    <property type="term" value="P:DNA replication, Okazaki fragment processing"/>
    <property type="evidence" value="ECO:0007669"/>
    <property type="project" value="InterPro"/>
</dbReference>
<dbReference type="SUPFAM" id="SSF47807">
    <property type="entry name" value="5' to 3' exonuclease, C-terminal subdomain"/>
    <property type="match status" value="1"/>
</dbReference>
<comment type="caution">
    <text evidence="5">The sequence shown here is derived from an EMBL/GenBank/DDBJ whole genome shotgun (WGS) entry which is preliminary data.</text>
</comment>